<organism evidence="1">
    <name type="scientific">Siphoviridae sp. ctkfT29</name>
    <dbReference type="NCBI Taxonomy" id="2827278"/>
    <lineage>
        <taxon>Viruses</taxon>
        <taxon>Duplodnaviria</taxon>
        <taxon>Heunggongvirae</taxon>
        <taxon>Uroviricota</taxon>
        <taxon>Caudoviricetes</taxon>
    </lineage>
</organism>
<reference evidence="1" key="1">
    <citation type="journal article" date="2021" name="Proc. Natl. Acad. Sci. U.S.A.">
        <title>A Catalog of Tens of Thousands of Viruses from Human Metagenomes Reveals Hidden Associations with Chronic Diseases.</title>
        <authorList>
            <person name="Tisza M.J."/>
            <person name="Buck C.B."/>
        </authorList>
    </citation>
    <scope>NUCLEOTIDE SEQUENCE</scope>
    <source>
        <strain evidence="1">CtkfT29</strain>
    </source>
</reference>
<accession>A0A8S5RAS6</accession>
<protein>
    <submittedName>
        <fullName evidence="1">Receptor Binding Protein</fullName>
    </submittedName>
</protein>
<keyword evidence="1" id="KW-0675">Receptor</keyword>
<evidence type="ECO:0000313" key="1">
    <source>
        <dbReference type="EMBL" id="DAE28076.1"/>
    </source>
</evidence>
<dbReference type="EMBL" id="BK015850">
    <property type="protein sequence ID" value="DAE28076.1"/>
    <property type="molecule type" value="Genomic_DNA"/>
</dbReference>
<sequence>MKWLHGRTSGVFGAENNLAVTLDSGMTVKVSDGVGWLSNSEGDGSVFWNDTKNTTGVELKLTATIANAVNPRIDRVVVTWDTVDYAAKPRIELLQGTPAASPAAPTLTNNTLKRQISLAQIYVAAAASKLTSANITDERLDKSVCGIVTDWVTVDTTTMNQQFAEYLTAIRKELSDLNAGTATMLKATYDPKGRGQDVFAYADSQGVHLYQHTKVGTVHKLTGSGASGRVKLTANVAAGDTVQVNGKTVPAYVGGEAFADALAGEALSGRWLSFVWDGTQVNFKAGGGLSLTKLALATADTGDVIAGKKFYSGDKTIKTGAILPRNTVGQNGAVGASASFPSVAVTPVERDTQAYLNTDGVSRVFLKPPKGYYNGESYVGDSYASVASAIGLTAGKLGAGETVLDVAGTSHAMAMFATVGDNRWSGGSPNRLKLAYTVGGTSGFGGWGCWLPAGTYRACGAIDGLKGCYIADAGNLDTRIYNAEREYACSVWGGSGTFTLNGRQWVSVTTGNTKYSEDAGVCIYRV</sequence>
<proteinExistence type="predicted"/>
<name>A0A8S5RAS6_9CAUD</name>